<organism evidence="9 10">
    <name type="scientific">Naematelia encephala</name>
    <dbReference type="NCBI Taxonomy" id="71784"/>
    <lineage>
        <taxon>Eukaryota</taxon>
        <taxon>Fungi</taxon>
        <taxon>Dikarya</taxon>
        <taxon>Basidiomycota</taxon>
        <taxon>Agaricomycotina</taxon>
        <taxon>Tremellomycetes</taxon>
        <taxon>Tremellales</taxon>
        <taxon>Naemateliaceae</taxon>
        <taxon>Naematelia</taxon>
    </lineage>
</organism>
<comment type="subcellular location">
    <subcellularLocation>
        <location evidence="1">Cytoplasm</location>
    </subcellularLocation>
</comment>
<dbReference type="SUPFAM" id="SSF53098">
    <property type="entry name" value="Ribonuclease H-like"/>
    <property type="match status" value="1"/>
</dbReference>
<dbReference type="InterPro" id="IPR051274">
    <property type="entry name" value="3-5_Exoribonuclease"/>
</dbReference>
<accession>A0A1Y2BJ81</accession>
<dbReference type="PANTHER" id="PTHR23044:SF61">
    <property type="entry name" value="3'-5' EXORIBONUCLEASE 1-RELATED"/>
    <property type="match status" value="1"/>
</dbReference>
<dbReference type="InterPro" id="IPR013520">
    <property type="entry name" value="Ribonucl_H"/>
</dbReference>
<evidence type="ECO:0000256" key="1">
    <source>
        <dbReference type="ARBA" id="ARBA00004496"/>
    </source>
</evidence>
<protein>
    <submittedName>
        <fullName evidence="9">Ribonuclease H-like domain-containing protein</fullName>
    </submittedName>
</protein>
<dbReference type="SMART" id="SM00479">
    <property type="entry name" value="EXOIII"/>
    <property type="match status" value="1"/>
</dbReference>
<dbReference type="Gene3D" id="1.10.720.30">
    <property type="entry name" value="SAP domain"/>
    <property type="match status" value="1"/>
</dbReference>
<keyword evidence="3" id="KW-0540">Nuclease</keyword>
<feature type="domain" description="SAP" evidence="8">
    <location>
        <begin position="48"/>
        <end position="82"/>
    </location>
</feature>
<dbReference type="Gene3D" id="3.30.420.10">
    <property type="entry name" value="Ribonuclease H-like superfamily/Ribonuclease H"/>
    <property type="match status" value="1"/>
</dbReference>
<feature type="region of interest" description="Disordered" evidence="7">
    <location>
        <begin position="280"/>
        <end position="308"/>
    </location>
</feature>
<evidence type="ECO:0000313" key="9">
    <source>
        <dbReference type="EMBL" id="ORY34829.1"/>
    </source>
</evidence>
<dbReference type="InterPro" id="IPR003034">
    <property type="entry name" value="SAP_dom"/>
</dbReference>
<sequence>MSSSSRDLTLDQSESDPSSSPIKTPNRKTRKSQTDRTCGSPTPINKPSKKDTVDQLRTGLATLGLDTKGKKETLWRRLVRAFNHLGFSSPPKEEAAAKHEETESKGEDGRLNQRYKYFLCFDVEATCRGGKEFNWPNEIIEFPVVLCQYDQGQGKLERIDTFHSYVRPTWRPILTEFCISLTGILQEKVDDAPTFLEVLKMFEEWLEKHQLIDEDRNLRDALWVTDGPWDLRDFVPKQLHITPLTSSPYPPYFLGPYLNLKAAVHAVLSEQWRRKQYALEHPNAPPNSRALSRITTASTLNRKQRDESSKRSGKSFWLGITGMVEALGLGDFEGRAHSGIDVRTFG</sequence>
<dbReference type="InterPro" id="IPR036361">
    <property type="entry name" value="SAP_dom_sf"/>
</dbReference>
<feature type="region of interest" description="Disordered" evidence="7">
    <location>
        <begin position="1"/>
        <end position="52"/>
    </location>
</feature>
<feature type="compositionally biased region" description="Polar residues" evidence="7">
    <location>
        <begin position="1"/>
        <end position="23"/>
    </location>
</feature>
<evidence type="ECO:0000256" key="7">
    <source>
        <dbReference type="SAM" id="MobiDB-lite"/>
    </source>
</evidence>
<evidence type="ECO:0000256" key="5">
    <source>
        <dbReference type="ARBA" id="ARBA00022839"/>
    </source>
</evidence>
<dbReference type="GO" id="GO:0003676">
    <property type="term" value="F:nucleic acid binding"/>
    <property type="evidence" value="ECO:0007669"/>
    <property type="project" value="InterPro"/>
</dbReference>
<evidence type="ECO:0000313" key="10">
    <source>
        <dbReference type="Proteomes" id="UP000193986"/>
    </source>
</evidence>
<evidence type="ECO:0000256" key="3">
    <source>
        <dbReference type="ARBA" id="ARBA00022722"/>
    </source>
</evidence>
<reference evidence="9 10" key="1">
    <citation type="submission" date="2016-07" db="EMBL/GenBank/DDBJ databases">
        <title>Pervasive Adenine N6-methylation of Active Genes in Fungi.</title>
        <authorList>
            <consortium name="DOE Joint Genome Institute"/>
            <person name="Mondo S.J."/>
            <person name="Dannebaum R.O."/>
            <person name="Kuo R.C."/>
            <person name="Labutti K."/>
            <person name="Haridas S."/>
            <person name="Kuo A."/>
            <person name="Salamov A."/>
            <person name="Ahrendt S.R."/>
            <person name="Lipzen A."/>
            <person name="Sullivan W."/>
            <person name="Andreopoulos W.B."/>
            <person name="Clum A."/>
            <person name="Lindquist E."/>
            <person name="Daum C."/>
            <person name="Ramamoorthy G.K."/>
            <person name="Gryganskyi A."/>
            <person name="Culley D."/>
            <person name="Magnuson J.K."/>
            <person name="James T.Y."/>
            <person name="O'Malley M.A."/>
            <person name="Stajich J.E."/>
            <person name="Spatafora J.W."/>
            <person name="Visel A."/>
            <person name="Grigoriev I.V."/>
        </authorList>
    </citation>
    <scope>NUCLEOTIDE SEQUENCE [LARGE SCALE GENOMIC DNA]</scope>
    <source>
        <strain evidence="9 10">68-887.2</strain>
    </source>
</reference>
<proteinExistence type="predicted"/>
<keyword evidence="6" id="KW-0943">RNA-mediated gene silencing</keyword>
<dbReference type="GO" id="GO:0000175">
    <property type="term" value="F:3'-5'-RNA exonuclease activity"/>
    <property type="evidence" value="ECO:0007669"/>
    <property type="project" value="InterPro"/>
</dbReference>
<keyword evidence="2" id="KW-0963">Cytoplasm</keyword>
<keyword evidence="10" id="KW-1185">Reference proteome</keyword>
<name>A0A1Y2BJ81_9TREE</name>
<dbReference type="EMBL" id="MCFC01000002">
    <property type="protein sequence ID" value="ORY34829.1"/>
    <property type="molecule type" value="Genomic_DNA"/>
</dbReference>
<dbReference type="STRING" id="71784.A0A1Y2BJ81"/>
<dbReference type="PANTHER" id="PTHR23044">
    <property type="entry name" value="3'-5' EXONUCLEASE ERI1-RELATED"/>
    <property type="match status" value="1"/>
</dbReference>
<gene>
    <name evidence="9" type="ORF">BCR39DRAFT_515024</name>
</gene>
<dbReference type="Proteomes" id="UP000193986">
    <property type="component" value="Unassembled WGS sequence"/>
</dbReference>
<dbReference type="GO" id="GO:0005737">
    <property type="term" value="C:cytoplasm"/>
    <property type="evidence" value="ECO:0007669"/>
    <property type="project" value="UniProtKB-SubCell"/>
</dbReference>
<dbReference type="InterPro" id="IPR047201">
    <property type="entry name" value="ERI-1_3'hExo-like"/>
</dbReference>
<evidence type="ECO:0000256" key="6">
    <source>
        <dbReference type="ARBA" id="ARBA00023158"/>
    </source>
</evidence>
<evidence type="ECO:0000256" key="2">
    <source>
        <dbReference type="ARBA" id="ARBA00022490"/>
    </source>
</evidence>
<dbReference type="Pfam" id="PF00929">
    <property type="entry name" value="RNase_T"/>
    <property type="match status" value="1"/>
</dbReference>
<dbReference type="CDD" id="cd06133">
    <property type="entry name" value="ERI-1_3'hExo_like"/>
    <property type="match status" value="1"/>
</dbReference>
<evidence type="ECO:0000259" key="8">
    <source>
        <dbReference type="PROSITE" id="PS50800"/>
    </source>
</evidence>
<dbReference type="PROSITE" id="PS50800">
    <property type="entry name" value="SAP"/>
    <property type="match status" value="1"/>
</dbReference>
<feature type="compositionally biased region" description="Polar residues" evidence="7">
    <location>
        <begin position="35"/>
        <end position="45"/>
    </location>
</feature>
<dbReference type="OrthoDB" id="448399at2759"/>
<dbReference type="InParanoid" id="A0A1Y2BJ81"/>
<dbReference type="FunCoup" id="A0A1Y2BJ81">
    <property type="interactions" value="248"/>
</dbReference>
<dbReference type="InterPro" id="IPR012337">
    <property type="entry name" value="RNaseH-like_sf"/>
</dbReference>
<dbReference type="GO" id="GO:0031047">
    <property type="term" value="P:regulatory ncRNA-mediated gene silencing"/>
    <property type="evidence" value="ECO:0007669"/>
    <property type="project" value="UniProtKB-KW"/>
</dbReference>
<feature type="compositionally biased region" description="Polar residues" evidence="7">
    <location>
        <begin position="289"/>
        <end position="301"/>
    </location>
</feature>
<keyword evidence="5" id="KW-0269">Exonuclease</keyword>
<dbReference type="SUPFAM" id="SSF68906">
    <property type="entry name" value="SAP domain"/>
    <property type="match status" value="1"/>
</dbReference>
<dbReference type="AlphaFoldDB" id="A0A1Y2BJ81"/>
<dbReference type="InterPro" id="IPR036397">
    <property type="entry name" value="RNaseH_sf"/>
</dbReference>
<evidence type="ECO:0000256" key="4">
    <source>
        <dbReference type="ARBA" id="ARBA00022801"/>
    </source>
</evidence>
<comment type="caution">
    <text evidence="9">The sequence shown here is derived from an EMBL/GenBank/DDBJ whole genome shotgun (WGS) entry which is preliminary data.</text>
</comment>
<keyword evidence="4" id="KW-0378">Hydrolase</keyword>